<feature type="transmembrane region" description="Helical" evidence="2">
    <location>
        <begin position="490"/>
        <end position="512"/>
    </location>
</feature>
<keyword evidence="1" id="KW-0175">Coiled coil</keyword>
<keyword evidence="2" id="KW-0472">Membrane</keyword>
<evidence type="ECO:0000256" key="2">
    <source>
        <dbReference type="SAM" id="Phobius"/>
    </source>
</evidence>
<evidence type="ECO:0000256" key="1">
    <source>
        <dbReference type="SAM" id="Coils"/>
    </source>
</evidence>
<proteinExistence type="predicted"/>
<evidence type="ECO:0000313" key="3">
    <source>
        <dbReference type="EMBL" id="EHY66642.1"/>
    </source>
</evidence>
<keyword evidence="2" id="KW-1133">Transmembrane helix</keyword>
<reference evidence="3" key="1">
    <citation type="submission" date="2011-03" db="EMBL/GenBank/DDBJ databases">
        <title>The Genome Sequence of Nematocida sp1 strain ERTm2.</title>
        <authorList>
            <consortium name="The Broad Institute Genome Sequencing Platform"/>
            <consortium name="The Broad Institute Genome Sequencing Center for Infectious Disease"/>
            <person name="Cuomo C."/>
            <person name="Troemel E."/>
            <person name="Young S.K."/>
            <person name="Zeng Q."/>
            <person name="Gargeya S."/>
            <person name="Fitzgerald M."/>
            <person name="Haas B."/>
            <person name="Abouelleil A."/>
            <person name="Alvarado L."/>
            <person name="Arachchi H.M."/>
            <person name="Berlin A."/>
            <person name="Brown A."/>
            <person name="Chapman S.B."/>
            <person name="Chen Z."/>
            <person name="Dunbar C."/>
            <person name="Freedman E."/>
            <person name="Gearin G."/>
            <person name="Gellesch M."/>
            <person name="Goldberg J."/>
            <person name="Griggs A."/>
            <person name="Gujja S."/>
            <person name="Heilman E.R."/>
            <person name="Heiman D."/>
            <person name="Howarth C."/>
            <person name="Larson L."/>
            <person name="Lui A."/>
            <person name="MacDonald P.J.P."/>
            <person name="Mehta T."/>
            <person name="Montmayeur A."/>
            <person name="Murphy C."/>
            <person name="Neiman D."/>
            <person name="Pearson M."/>
            <person name="Priest M."/>
            <person name="Roberts A."/>
            <person name="Saif S."/>
            <person name="Shea T."/>
            <person name="Shenoy N."/>
            <person name="Sisk P."/>
            <person name="Stolte C."/>
            <person name="Sykes S."/>
            <person name="White J."/>
            <person name="Yandava C."/>
            <person name="Wortman J."/>
            <person name="Nusbaum C."/>
            <person name="Birren B."/>
        </authorList>
    </citation>
    <scope>NUCLEOTIDE SEQUENCE</scope>
    <source>
        <strain evidence="3">ERTm2</strain>
    </source>
</reference>
<dbReference type="EMBL" id="JH604633">
    <property type="protein sequence ID" value="EHY66642.1"/>
    <property type="molecule type" value="Genomic_DNA"/>
</dbReference>
<dbReference type="AlphaFoldDB" id="H8Z9L1"/>
<name>H8Z9L1_NEMA1</name>
<dbReference type="Proteomes" id="UP000005622">
    <property type="component" value="Unassembled WGS sequence"/>
</dbReference>
<protein>
    <submittedName>
        <fullName evidence="3">Uncharacterized protein</fullName>
    </submittedName>
</protein>
<gene>
    <name evidence="3" type="ORF">NERG_00282</name>
</gene>
<feature type="coiled-coil region" evidence="1">
    <location>
        <begin position="386"/>
        <end position="420"/>
    </location>
</feature>
<organism evidence="3">
    <name type="scientific">Nematocida ausubeli (strain ATCC PRA-371 / ERTm2)</name>
    <name type="common">Nematode killer fungus</name>
    <dbReference type="NCBI Taxonomy" id="1913371"/>
    <lineage>
        <taxon>Eukaryota</taxon>
        <taxon>Fungi</taxon>
        <taxon>Fungi incertae sedis</taxon>
        <taxon>Microsporidia</taxon>
        <taxon>Nematocida</taxon>
    </lineage>
</organism>
<accession>H8Z9L1</accession>
<keyword evidence="2" id="KW-0812">Transmembrane</keyword>
<dbReference type="HOGENOM" id="CLU_555595_0_0_1"/>
<sequence length="521" mass="60146">MSDKRSNNIILEEIPKEAIEALAHSEVLWGKRETGEYCKFDNYINMKNLEENKMRQFCLNGKVFKVDIDVDCVLKKYKSMYANNNANVVIGKFGEYYILKKIFSQSIIIQSGSNATQQELCLIYSLVGLLVADTIINNKKNNPNVLKLRNVIYNRFSRSSNPPTDEEKNEIIRSNLTHTEFPNNKNGLLDEILEGLSISLDSRADVEYIPGYTSLSNMHMYNYMGFLSLVDNSELKRSLEHFCTVGIEAQDDADVDTYTLDELYTERNENGVSLVEKGLQIINENCSTIIVSKNNNIRDNLGISDSDMKIVRSIHKHLDKILQERILYFNLLSWHIPKKSNNSKKLDSIYYGEIKAGNRTSIKDFKCRVNFQLLFNIWSPDHIDMQEKSMSKMTELYAKIEELEDKINQEKEESKKQRYMKKLDSLNYKCAEEKDAYICFGILRELTDAQKELIVSRIEEYAELLEITLKKDKLHRESEARKFWIKAAKLAISAILTIAVLGGIIFLVVLALKTSIEQENF</sequence>